<evidence type="ECO:0000313" key="2">
    <source>
        <dbReference type="EMBL" id="TNN68118.1"/>
    </source>
</evidence>
<gene>
    <name evidence="2" type="ORF">EYF80_021601</name>
</gene>
<accession>A0A4Z2HQU2</accession>
<sequence>MAQSVFREVTSSVLKTVATKQGTSGRDKRLRIDTTEGPWNMTPGLLPCLVAKDSSCRLKRLSGTIYPSTTSRLQLKERCVIRRIPLRLTAAAAPPARARPHGDPRAPLSKLRPPRLALPGLKLDESPRDHFPRATAVETVRRVFLLLLPILFFFFE</sequence>
<proteinExistence type="predicted"/>
<reference evidence="2 3" key="1">
    <citation type="submission" date="2019-03" db="EMBL/GenBank/DDBJ databases">
        <title>First draft genome of Liparis tanakae, snailfish: a comprehensive survey of snailfish specific genes.</title>
        <authorList>
            <person name="Kim W."/>
            <person name="Song I."/>
            <person name="Jeong J.-H."/>
            <person name="Kim D."/>
            <person name="Kim S."/>
            <person name="Ryu S."/>
            <person name="Song J.Y."/>
            <person name="Lee S.K."/>
        </authorList>
    </citation>
    <scope>NUCLEOTIDE SEQUENCE [LARGE SCALE GENOMIC DNA]</scope>
    <source>
        <tissue evidence="2">Muscle</tissue>
    </source>
</reference>
<evidence type="ECO:0000256" key="1">
    <source>
        <dbReference type="SAM" id="MobiDB-lite"/>
    </source>
</evidence>
<keyword evidence="3" id="KW-1185">Reference proteome</keyword>
<dbReference type="Proteomes" id="UP000314294">
    <property type="component" value="Unassembled WGS sequence"/>
</dbReference>
<comment type="caution">
    <text evidence="2">The sequence shown here is derived from an EMBL/GenBank/DDBJ whole genome shotgun (WGS) entry which is preliminary data.</text>
</comment>
<dbReference type="EMBL" id="SRLO01000194">
    <property type="protein sequence ID" value="TNN68118.1"/>
    <property type="molecule type" value="Genomic_DNA"/>
</dbReference>
<organism evidence="2 3">
    <name type="scientific">Liparis tanakae</name>
    <name type="common">Tanaka's snailfish</name>
    <dbReference type="NCBI Taxonomy" id="230148"/>
    <lineage>
        <taxon>Eukaryota</taxon>
        <taxon>Metazoa</taxon>
        <taxon>Chordata</taxon>
        <taxon>Craniata</taxon>
        <taxon>Vertebrata</taxon>
        <taxon>Euteleostomi</taxon>
        <taxon>Actinopterygii</taxon>
        <taxon>Neopterygii</taxon>
        <taxon>Teleostei</taxon>
        <taxon>Neoteleostei</taxon>
        <taxon>Acanthomorphata</taxon>
        <taxon>Eupercaria</taxon>
        <taxon>Perciformes</taxon>
        <taxon>Cottioidei</taxon>
        <taxon>Cottales</taxon>
        <taxon>Liparidae</taxon>
        <taxon>Liparis</taxon>
    </lineage>
</organism>
<protein>
    <submittedName>
        <fullName evidence="2">Uncharacterized protein</fullName>
    </submittedName>
</protein>
<dbReference type="AlphaFoldDB" id="A0A4Z2HQU2"/>
<evidence type="ECO:0000313" key="3">
    <source>
        <dbReference type="Proteomes" id="UP000314294"/>
    </source>
</evidence>
<name>A0A4Z2HQU2_9TELE</name>
<feature type="region of interest" description="Disordered" evidence="1">
    <location>
        <begin position="92"/>
        <end position="111"/>
    </location>
</feature>